<comment type="caution">
    <text evidence="2">The sequence shown here is derived from an EMBL/GenBank/DDBJ whole genome shotgun (WGS) entry which is preliminary data.</text>
</comment>
<proteinExistence type="predicted"/>
<dbReference type="AlphaFoldDB" id="A0A7J6CPE8"/>
<evidence type="ECO:0000313" key="2">
    <source>
        <dbReference type="EMBL" id="KAF4109187.1"/>
    </source>
</evidence>
<evidence type="ECO:0000256" key="1">
    <source>
        <dbReference type="SAM" id="MobiDB-lite"/>
    </source>
</evidence>
<dbReference type="Proteomes" id="UP000579812">
    <property type="component" value="Unassembled WGS sequence"/>
</dbReference>
<feature type="compositionally biased region" description="Low complexity" evidence="1">
    <location>
        <begin position="84"/>
        <end position="93"/>
    </location>
</feature>
<name>A0A7J6CPE8_9TELE</name>
<feature type="region of interest" description="Disordered" evidence="1">
    <location>
        <begin position="84"/>
        <end position="126"/>
    </location>
</feature>
<gene>
    <name evidence="2" type="ORF">G5714_010260</name>
</gene>
<protein>
    <submittedName>
        <fullName evidence="2">Uncharacterized protein</fullName>
    </submittedName>
</protein>
<evidence type="ECO:0000313" key="3">
    <source>
        <dbReference type="Proteomes" id="UP000579812"/>
    </source>
</evidence>
<keyword evidence="3" id="KW-1185">Reference proteome</keyword>
<reference evidence="2 3" key="1">
    <citation type="submission" date="2020-04" db="EMBL/GenBank/DDBJ databases">
        <title>Chromosome-level genome assembly of a cyprinid fish Onychostoma macrolepis by integration of Nanopore Sequencing, Bionano and Hi-C technology.</title>
        <authorList>
            <person name="Wang D."/>
        </authorList>
    </citation>
    <scope>NUCLEOTIDE SEQUENCE [LARGE SCALE GENOMIC DNA]</scope>
    <source>
        <strain evidence="2">SWU-2019</strain>
        <tissue evidence="2">Muscle</tissue>
    </source>
</reference>
<sequence>MFDQESEEEQLFSRNVGEDYDLDDAAVSVCRSSCLANKTPAPLNTDWPTEKILTTLHSQNIQAYLWINHKELFKFLLENISKIPPNPSTSTPSGGRKVTAKRKHSSRSANAPVPKSRSTERSDISQVQLAEDPVMTVLQSIQRSLSNLDARVQTLENQPSSSIATATIPSPIPAPTAPDIAVLSSSAAFGIAGLLPRRSLATAIPAPITGAPFFPPAAAISPQLQAQIIAEMSSAKLNQIIGPNWTPVLP</sequence>
<organism evidence="2 3">
    <name type="scientific">Onychostoma macrolepis</name>
    <dbReference type="NCBI Taxonomy" id="369639"/>
    <lineage>
        <taxon>Eukaryota</taxon>
        <taxon>Metazoa</taxon>
        <taxon>Chordata</taxon>
        <taxon>Craniata</taxon>
        <taxon>Vertebrata</taxon>
        <taxon>Euteleostomi</taxon>
        <taxon>Actinopterygii</taxon>
        <taxon>Neopterygii</taxon>
        <taxon>Teleostei</taxon>
        <taxon>Ostariophysi</taxon>
        <taxon>Cypriniformes</taxon>
        <taxon>Cyprinidae</taxon>
        <taxon>Acrossocheilinae</taxon>
        <taxon>Onychostoma</taxon>
    </lineage>
</organism>
<accession>A0A7J6CPE8</accession>
<dbReference type="EMBL" id="JAAMOB010000009">
    <property type="protein sequence ID" value="KAF4109187.1"/>
    <property type="molecule type" value="Genomic_DNA"/>
</dbReference>